<organism evidence="3 4">
    <name type="scientific">Vitis vinifera</name>
    <name type="common">Grape</name>
    <dbReference type="NCBI Taxonomy" id="29760"/>
    <lineage>
        <taxon>Eukaryota</taxon>
        <taxon>Viridiplantae</taxon>
        <taxon>Streptophyta</taxon>
        <taxon>Embryophyta</taxon>
        <taxon>Tracheophyta</taxon>
        <taxon>Spermatophyta</taxon>
        <taxon>Magnoliopsida</taxon>
        <taxon>eudicotyledons</taxon>
        <taxon>Gunneridae</taxon>
        <taxon>Pentapetalae</taxon>
        <taxon>rosids</taxon>
        <taxon>Vitales</taxon>
        <taxon>Vitaceae</taxon>
        <taxon>Viteae</taxon>
        <taxon>Vitis</taxon>
    </lineage>
</organism>
<dbReference type="Gene3D" id="3.30.70.270">
    <property type="match status" value="2"/>
</dbReference>
<dbReference type="InterPro" id="IPR036397">
    <property type="entry name" value="RNaseH_sf"/>
</dbReference>
<reference evidence="3 4" key="1">
    <citation type="journal article" date="2018" name="PLoS Genet.">
        <title>Population sequencing reveals clonal diversity and ancestral inbreeding in the grapevine cultivar Chardonnay.</title>
        <authorList>
            <person name="Roach M.J."/>
            <person name="Johnson D.L."/>
            <person name="Bohlmann J."/>
            <person name="van Vuuren H.J."/>
            <person name="Jones S.J."/>
            <person name="Pretorius I.S."/>
            <person name="Schmidt S.A."/>
            <person name="Borneman A.R."/>
        </authorList>
    </citation>
    <scope>NUCLEOTIDE SEQUENCE [LARGE SCALE GENOMIC DNA]</scope>
    <source>
        <strain evidence="4">cv. Chardonnay</strain>
        <tissue evidence="3">Leaf</tissue>
    </source>
</reference>
<gene>
    <name evidence="3" type="primary">pol_1836</name>
    <name evidence="3" type="ORF">CK203_030521</name>
</gene>
<dbReference type="Gene3D" id="1.10.340.70">
    <property type="match status" value="1"/>
</dbReference>
<dbReference type="InterPro" id="IPR012337">
    <property type="entry name" value="RNaseH-like_sf"/>
</dbReference>
<sequence length="1114" mass="126518">MLSSWPWPEDRWAADPAQDSAQYDSMAPPPPPLKDETDEVSEGDISWDDFDGALVASLPAQFRMPKIERYTGIGMPLSQTFQMLMEGGLLTHLAPRPVPQPVPPRFRMDLHYQGLVNLGQPSVTTNPLPTHSMHAVPPSPGGIHHIDFVEDDNIHMMSWDDGLLEPIVLDDGYEVDTLDDDDMEGRDVQIVTRSGRVTQPPPLVARPFDGAVSHEEVRREDDEILRQLQSTQACISIWSLLASSSTHRDALIRALSQIRMETTTTPKRLIHMMMADGAICHRVSSVLLDNGSALNVYLLATAITLGYAPSDSGPSTQTVKAYDSTKMEVMDTLMIKLLIGLATFPILFQYGGTRHDEGMPFMPSLGLGRRQHGPMEFVATVDHDTPFGLRFVPTEADYRMSLADYFATGPEVHPHMGDSSTMTDLERMDELHHQFHHLQLGNETSGAPVLVMIASSSPGQASFLSLSFPDETTDYGVDFEPTRVTDGVVPLYGYRDEMDMSMIRLSRWLSLSLLHLSICSDICYRDERDRLIHLLRSYLDVFAWSYEDMSGLDPSIVKEEIQKQLSVWFISVVEYPKWLANVVPVPKKDGKVRVCVDFRDLNKVSPKDDFPLPHIDLLVDKYCRAFDVVLHGWILGYNQILMALEDMEKTTFITEWGADHLATLERFFERIRKFRSRLNPKKCTFGVTSRKLLGHMVSDQGIEVDPDKIKAILDMPVPRTEKEINGFLGSQTSAKATEDEWLEFLSLGVKKVRKNQPTVWNDDYQIAFEKIKEYLLSPPVLVPPMPRHPLLLYLSLSNMDLGCMLARLDDSGKKRAIYYLSKRMLEYDMRYVMIEHLCLVSVEKSIKGSIVVDHLASLPISKDRPVDDNFPDEEFIAMTNLSGWRMHFDGAANHSRFGIGVLLISSQGDHIPRSVRLAFSDQHPAMNNIVEYEACILGLETALELEIRQMEVCTRLLLSDWRDKGRDDLPWYHDIYQLLRSGTYPEAATGKYWRAMRQLVHEGVCGPHMGGHMLARKIMRTNYFWLTMKIDCYQFVQRCPECQIHGDLIHAPPLELHALTSPWSFSVLVETEMGSLRVALEQQISEIEWAEVRFDQLNLLDEERLRAADHVQAY</sequence>
<dbReference type="SUPFAM" id="SSF53098">
    <property type="entry name" value="Ribonuclease H-like"/>
    <property type="match status" value="1"/>
</dbReference>
<dbReference type="GO" id="GO:0003676">
    <property type="term" value="F:nucleic acid binding"/>
    <property type="evidence" value="ECO:0007669"/>
    <property type="project" value="InterPro"/>
</dbReference>
<dbReference type="PANTHER" id="PTHR48475">
    <property type="entry name" value="RIBONUCLEASE H"/>
    <property type="match status" value="1"/>
</dbReference>
<name>A0A438JDU6_VITVI</name>
<evidence type="ECO:0000259" key="2">
    <source>
        <dbReference type="Pfam" id="PF17919"/>
    </source>
</evidence>
<dbReference type="InterPro" id="IPR043128">
    <property type="entry name" value="Rev_trsase/Diguanyl_cyclase"/>
</dbReference>
<comment type="caution">
    <text evidence="3">The sequence shown here is derived from an EMBL/GenBank/DDBJ whole genome shotgun (WGS) entry which is preliminary data.</text>
</comment>
<evidence type="ECO:0000313" key="4">
    <source>
        <dbReference type="Proteomes" id="UP000288805"/>
    </source>
</evidence>
<dbReference type="EMBL" id="QGNW01000048">
    <property type="protein sequence ID" value="RVX07120.1"/>
    <property type="molecule type" value="Genomic_DNA"/>
</dbReference>
<evidence type="ECO:0000256" key="1">
    <source>
        <dbReference type="SAM" id="MobiDB-lite"/>
    </source>
</evidence>
<feature type="domain" description="Reverse transcriptase/retrotransposon-derived protein RNase H-like" evidence="2">
    <location>
        <begin position="760"/>
        <end position="842"/>
    </location>
</feature>
<dbReference type="CDD" id="cd01647">
    <property type="entry name" value="RT_LTR"/>
    <property type="match status" value="1"/>
</dbReference>
<proteinExistence type="predicted"/>
<dbReference type="AlphaFoldDB" id="A0A438JDU6"/>
<dbReference type="SUPFAM" id="SSF56672">
    <property type="entry name" value="DNA/RNA polymerases"/>
    <property type="match status" value="1"/>
</dbReference>
<accession>A0A438JDU6</accession>
<dbReference type="InterPro" id="IPR043502">
    <property type="entry name" value="DNA/RNA_pol_sf"/>
</dbReference>
<dbReference type="Gene3D" id="3.10.10.10">
    <property type="entry name" value="HIV Type 1 Reverse Transcriptase, subunit A, domain 1"/>
    <property type="match status" value="1"/>
</dbReference>
<protein>
    <submittedName>
        <fullName evidence="3">Retrovirus-related Pol polyprotein from transposon 297</fullName>
    </submittedName>
</protein>
<dbReference type="Pfam" id="PF17919">
    <property type="entry name" value="RT_RNaseH_2"/>
    <property type="match status" value="1"/>
</dbReference>
<dbReference type="Gene3D" id="3.30.420.10">
    <property type="entry name" value="Ribonuclease H-like superfamily/Ribonuclease H"/>
    <property type="match status" value="1"/>
</dbReference>
<evidence type="ECO:0000313" key="3">
    <source>
        <dbReference type="EMBL" id="RVX07120.1"/>
    </source>
</evidence>
<dbReference type="PANTHER" id="PTHR48475:SF1">
    <property type="entry name" value="RNASE H TYPE-1 DOMAIN-CONTAINING PROTEIN"/>
    <property type="match status" value="1"/>
</dbReference>
<dbReference type="Proteomes" id="UP000288805">
    <property type="component" value="Unassembled WGS sequence"/>
</dbReference>
<feature type="region of interest" description="Disordered" evidence="1">
    <location>
        <begin position="1"/>
        <end position="43"/>
    </location>
</feature>
<dbReference type="InterPro" id="IPR041577">
    <property type="entry name" value="RT_RNaseH_2"/>
</dbReference>